<evidence type="ECO:0000313" key="3">
    <source>
        <dbReference type="Proteomes" id="UP001501845"/>
    </source>
</evidence>
<dbReference type="EMBL" id="BAABBU010000014">
    <property type="protein sequence ID" value="GAA4135809.1"/>
    <property type="molecule type" value="Genomic_DNA"/>
</dbReference>
<reference evidence="3" key="1">
    <citation type="journal article" date="2019" name="Int. J. Syst. Evol. Microbiol.">
        <title>The Global Catalogue of Microorganisms (GCM) 10K type strain sequencing project: providing services to taxonomists for standard genome sequencing and annotation.</title>
        <authorList>
            <consortium name="The Broad Institute Genomics Platform"/>
            <consortium name="The Broad Institute Genome Sequencing Center for Infectious Disease"/>
            <person name="Wu L."/>
            <person name="Ma J."/>
        </authorList>
    </citation>
    <scope>NUCLEOTIDE SEQUENCE [LARGE SCALE GENOMIC DNA]</scope>
    <source>
        <strain evidence="3">JCM 17589</strain>
    </source>
</reference>
<name>A0ABP7YGI0_9ACTN</name>
<feature type="compositionally biased region" description="Gly residues" evidence="1">
    <location>
        <begin position="194"/>
        <end position="205"/>
    </location>
</feature>
<feature type="region of interest" description="Disordered" evidence="1">
    <location>
        <begin position="175"/>
        <end position="205"/>
    </location>
</feature>
<evidence type="ECO:0008006" key="4">
    <source>
        <dbReference type="Google" id="ProtNLM"/>
    </source>
</evidence>
<dbReference type="Proteomes" id="UP001501845">
    <property type="component" value="Unassembled WGS sequence"/>
</dbReference>
<evidence type="ECO:0000313" key="2">
    <source>
        <dbReference type="EMBL" id="GAA4135809.1"/>
    </source>
</evidence>
<organism evidence="2 3">
    <name type="scientific">Streptomyces tunisiensis</name>
    <dbReference type="NCBI Taxonomy" id="948699"/>
    <lineage>
        <taxon>Bacteria</taxon>
        <taxon>Bacillati</taxon>
        <taxon>Actinomycetota</taxon>
        <taxon>Actinomycetes</taxon>
        <taxon>Kitasatosporales</taxon>
        <taxon>Streptomycetaceae</taxon>
        <taxon>Streptomyces</taxon>
    </lineage>
</organism>
<protein>
    <recommendedName>
        <fullName evidence="4">GerMN domain-containing protein</fullName>
    </recommendedName>
</protein>
<dbReference type="PROSITE" id="PS51257">
    <property type="entry name" value="PROKAR_LIPOPROTEIN"/>
    <property type="match status" value="1"/>
</dbReference>
<gene>
    <name evidence="2" type="ORF">GCM10022285_29960</name>
</gene>
<comment type="caution">
    <text evidence="2">The sequence shown here is derived from an EMBL/GenBank/DDBJ whole genome shotgun (WGS) entry which is preliminary data.</text>
</comment>
<dbReference type="RefSeq" id="WP_346156572.1">
    <property type="nucleotide sequence ID" value="NZ_BAABBU010000014.1"/>
</dbReference>
<accession>A0ABP7YGI0</accession>
<evidence type="ECO:0000256" key="1">
    <source>
        <dbReference type="SAM" id="MobiDB-lite"/>
    </source>
</evidence>
<keyword evidence="3" id="KW-1185">Reference proteome</keyword>
<sequence>MRRGEGGGARLFVALTGLMALTGCGVPTSDVIEAGAPATGMPGPAPTEEPAAPATVPLFFLTDGELTAYPRPATDAADLTSVVRLLLEGPNEKEEAMSATTDLPRLSGAPSVTVTDGFTIAVTLPDTPTPVSREALLQLTCTVRYASPPSPTVVPHPSDTPEEAARPVPTLQVTGTSWTMTSPTSACRTEPSAGAGGGGPFHGGG</sequence>
<feature type="compositionally biased region" description="Polar residues" evidence="1">
    <location>
        <begin position="175"/>
        <end position="187"/>
    </location>
</feature>
<proteinExistence type="predicted"/>